<dbReference type="PANTHER" id="PTHR33116">
    <property type="entry name" value="REVERSE TRANSCRIPTASE ZINC-BINDING DOMAIN-CONTAINING PROTEIN-RELATED-RELATED"/>
    <property type="match status" value="1"/>
</dbReference>
<keyword evidence="2" id="KW-1185">Reference proteome</keyword>
<dbReference type="GO" id="GO:0004523">
    <property type="term" value="F:RNA-DNA hybrid ribonuclease activity"/>
    <property type="evidence" value="ECO:0007669"/>
    <property type="project" value="InterPro"/>
</dbReference>
<dbReference type="InterPro" id="IPR002156">
    <property type="entry name" value="RNaseH_domain"/>
</dbReference>
<proteinExistence type="predicted"/>
<dbReference type="CDD" id="cd06222">
    <property type="entry name" value="RNase_H_like"/>
    <property type="match status" value="1"/>
</dbReference>
<evidence type="ECO:0000313" key="2">
    <source>
        <dbReference type="Proteomes" id="UP000504610"/>
    </source>
</evidence>
<dbReference type="Proteomes" id="UP000504610">
    <property type="component" value="Chromosome 6"/>
</dbReference>
<dbReference type="Pfam" id="PF13966">
    <property type="entry name" value="zf-RVT"/>
    <property type="match status" value="1"/>
</dbReference>
<dbReference type="GO" id="GO:0003676">
    <property type="term" value="F:nucleic acid binding"/>
    <property type="evidence" value="ECO:0007669"/>
    <property type="project" value="InterPro"/>
</dbReference>
<dbReference type="Pfam" id="PF00078">
    <property type="entry name" value="RVT_1"/>
    <property type="match status" value="1"/>
</dbReference>
<dbReference type="InterPro" id="IPR044730">
    <property type="entry name" value="RNase_H-like_dom_plant"/>
</dbReference>
<feature type="domain" description="Reverse transcriptase" evidence="1">
    <location>
        <begin position="104"/>
        <end position="374"/>
    </location>
</feature>
<organism evidence="2 3">
    <name type="scientific">Raphanus sativus</name>
    <name type="common">Radish</name>
    <name type="synonym">Raphanus raphanistrum var. sativus</name>
    <dbReference type="NCBI Taxonomy" id="3726"/>
    <lineage>
        <taxon>Eukaryota</taxon>
        <taxon>Viridiplantae</taxon>
        <taxon>Streptophyta</taxon>
        <taxon>Embryophyta</taxon>
        <taxon>Tracheophyta</taxon>
        <taxon>Spermatophyta</taxon>
        <taxon>Magnoliopsida</taxon>
        <taxon>eudicotyledons</taxon>
        <taxon>Gunneridae</taxon>
        <taxon>Pentapetalae</taxon>
        <taxon>rosids</taxon>
        <taxon>malvids</taxon>
        <taxon>Brassicales</taxon>
        <taxon>Brassicaceae</taxon>
        <taxon>Brassiceae</taxon>
        <taxon>Raphanus</taxon>
    </lineage>
</organism>
<dbReference type="CDD" id="cd01650">
    <property type="entry name" value="RT_nLTR_like"/>
    <property type="match status" value="1"/>
</dbReference>
<evidence type="ECO:0000313" key="3">
    <source>
        <dbReference type="RefSeq" id="XP_018435702.1"/>
    </source>
</evidence>
<dbReference type="OrthoDB" id="1112505at2759"/>
<sequence>MLLDEWGNEHFSEGSKGEIATNYFRELFLSSNPYDLESLFSDFPSRITEEMNVSLTATVSPEEIKKAAMSIDGGSAPGEDGLTGSFYQKYWHIVGPAITKEILYFFETTIIPEGWNHTQLSLIPKISNPSRMKDMRPISLCSVQYKIISKVLCNRLERFLPDVVSETQGAFVSGRLISDNIIIAHEMIHSLRTNDRVSEGFMAIKTDMSKAYDRVEWCFLETLLERMGFDRVWVRWIMACVSTVSYSVLLNGSSHGFIKPERGLRQGDPLSPFLFILCAEALVGCLNRAADKGNLHGIQIGSQGPSVHHLLFADDSLLICKADVMEATEILNCLKMYGDASGQLINPEKSSIIFGSKVNGVTKTEVKEVLGIEAEGGDGMYLGLPECFSGSKMQLLSFLRGKLQGRLSGWFAKSLSQGGKEILLKSICLALPIYAMSCFRLPKDTCARLRSAMIEFWWSSGNNRKNIAWVAWEKLCKSKDKRGLGFKDLEKFNQALLAKQAARILNNPDSLLAQVLKQRYFKNSSFLEAGLGSRPSFAWRSIVHGRGLLQQGLMTRVGSGTNTKVWWDRWVLDKVPRVPEYRQDSVIDLTLTVADLVDHNSGAWNRALIYDTFVQKDAELILDMKRSVNRPDEIVWGLLKNGLYSSKSGYALLDTLEDINSPPLTQTPPVETQLWQAIWKTKTTPKLRHFLWRIRAGALAVKERLSSRGIQLDTTCSSCNDGPEDIGHVLFQCKFAQEVWALAAVPMPPSGRWSRSVFLNLHHLIACSKKHSLQPEAGAIFPWLLWHIWKARNSFCFEFTRLDPAMVWEKAKMEAEVWRNLQTAPHDRTPSAVPTRVISNKWTKPMSNWVKCNISSSWVSQNPLSGGAWIVRDSTGKVVFHSRRSFSNLENSLITDLTSLQWAVESMKSLRIDKVMFETSSLALRDAFYHRSLDPQVGQKVNEILQGLNTFMEWRLDHVESSGNRAAKLIAQSVTDDHRFNSYVATGGPSWLQILLHQESSVSGS</sequence>
<dbReference type="InterPro" id="IPR000477">
    <property type="entry name" value="RT_dom"/>
</dbReference>
<dbReference type="Pfam" id="PF13456">
    <property type="entry name" value="RVT_3"/>
    <property type="match status" value="1"/>
</dbReference>
<dbReference type="InterPro" id="IPR026960">
    <property type="entry name" value="RVT-Znf"/>
</dbReference>
<protein>
    <submittedName>
        <fullName evidence="3">Uncharacterized protein LOC108807989</fullName>
    </submittedName>
</protein>
<reference evidence="3" key="2">
    <citation type="submission" date="2025-08" db="UniProtKB">
        <authorList>
            <consortium name="RefSeq"/>
        </authorList>
    </citation>
    <scope>IDENTIFICATION</scope>
    <source>
        <tissue evidence="3">Leaf</tissue>
    </source>
</reference>
<dbReference type="InterPro" id="IPR043502">
    <property type="entry name" value="DNA/RNA_pol_sf"/>
</dbReference>
<name>A0A6J0JJ92_RAPSA</name>
<dbReference type="AlphaFoldDB" id="A0A6J0JJ92"/>
<dbReference type="SUPFAM" id="SSF56672">
    <property type="entry name" value="DNA/RNA polymerases"/>
    <property type="match status" value="1"/>
</dbReference>
<dbReference type="KEGG" id="rsz:108807989"/>
<dbReference type="PROSITE" id="PS50878">
    <property type="entry name" value="RT_POL"/>
    <property type="match status" value="1"/>
</dbReference>
<gene>
    <name evidence="3" type="primary">LOC108807989</name>
</gene>
<dbReference type="PANTHER" id="PTHR33116:SF86">
    <property type="entry name" value="REVERSE TRANSCRIPTASE DOMAIN-CONTAINING PROTEIN"/>
    <property type="match status" value="1"/>
</dbReference>
<dbReference type="GeneID" id="108807989"/>
<accession>A0A6J0JJ92</accession>
<reference evidence="2" key="1">
    <citation type="journal article" date="2019" name="Database">
        <title>The radish genome database (RadishGD): an integrated information resource for radish genomics.</title>
        <authorList>
            <person name="Yu H.J."/>
            <person name="Baek S."/>
            <person name="Lee Y.J."/>
            <person name="Cho A."/>
            <person name="Mun J.H."/>
        </authorList>
    </citation>
    <scope>NUCLEOTIDE SEQUENCE [LARGE SCALE GENOMIC DNA]</scope>
    <source>
        <strain evidence="2">cv. WK10039</strain>
    </source>
</reference>
<evidence type="ECO:0000259" key="1">
    <source>
        <dbReference type="PROSITE" id="PS50878"/>
    </source>
</evidence>
<dbReference type="RefSeq" id="XP_018435702.1">
    <property type="nucleotide sequence ID" value="XM_018580200.1"/>
</dbReference>